<evidence type="ECO:0000313" key="2">
    <source>
        <dbReference type="WBParaSite" id="nRc.2.0.1.t25135-RA"/>
    </source>
</evidence>
<dbReference type="AlphaFoldDB" id="A0A915JF32"/>
<name>A0A915JF32_ROMCU</name>
<evidence type="ECO:0000313" key="1">
    <source>
        <dbReference type="Proteomes" id="UP000887565"/>
    </source>
</evidence>
<keyword evidence="1" id="KW-1185">Reference proteome</keyword>
<sequence>MPAIVNALASHPITLVQGAAFQALGQFISTFADINRTGLQWVDGELKYDESQIMQLQSSSL</sequence>
<reference evidence="2" key="1">
    <citation type="submission" date="2022-11" db="UniProtKB">
        <authorList>
            <consortium name="WormBaseParasite"/>
        </authorList>
    </citation>
    <scope>IDENTIFICATION</scope>
</reference>
<dbReference type="WBParaSite" id="nRc.2.0.1.t25135-RA">
    <property type="protein sequence ID" value="nRc.2.0.1.t25135-RA"/>
    <property type="gene ID" value="nRc.2.0.1.g25135"/>
</dbReference>
<proteinExistence type="predicted"/>
<protein>
    <submittedName>
        <fullName evidence="2">Uncharacterized protein</fullName>
    </submittedName>
</protein>
<organism evidence="1 2">
    <name type="scientific">Romanomermis culicivorax</name>
    <name type="common">Nematode worm</name>
    <dbReference type="NCBI Taxonomy" id="13658"/>
    <lineage>
        <taxon>Eukaryota</taxon>
        <taxon>Metazoa</taxon>
        <taxon>Ecdysozoa</taxon>
        <taxon>Nematoda</taxon>
        <taxon>Enoplea</taxon>
        <taxon>Dorylaimia</taxon>
        <taxon>Mermithida</taxon>
        <taxon>Mermithoidea</taxon>
        <taxon>Mermithidae</taxon>
        <taxon>Romanomermis</taxon>
    </lineage>
</organism>
<dbReference type="Proteomes" id="UP000887565">
    <property type="component" value="Unplaced"/>
</dbReference>
<accession>A0A915JF32</accession>